<dbReference type="PANTHER" id="PTHR33303">
    <property type="entry name" value="CYTOPLASMIC PROTEIN-RELATED"/>
    <property type="match status" value="1"/>
</dbReference>
<dbReference type="SMART" id="SM00881">
    <property type="entry name" value="CoA_binding"/>
    <property type="match status" value="1"/>
</dbReference>
<organism evidence="2 3">
    <name type="scientific">Rubrivirga marina</name>
    <dbReference type="NCBI Taxonomy" id="1196024"/>
    <lineage>
        <taxon>Bacteria</taxon>
        <taxon>Pseudomonadati</taxon>
        <taxon>Rhodothermota</taxon>
        <taxon>Rhodothermia</taxon>
        <taxon>Rhodothermales</taxon>
        <taxon>Rubricoccaceae</taxon>
        <taxon>Rubrivirga</taxon>
    </lineage>
</organism>
<sequence length="140" mass="15283">MPSSPDIASVLRGARTIAVVGCSPRGFQTSHRIARYIQNAGFTMIPVNPNHDEILGETAYPDLVSIPDDVEIDVVDVFRRPEFTPDVVRDAAARSERTGDRPVIWTQIGVHAPEAERLAHEAGLPYVADRCLMVDHAALG</sequence>
<keyword evidence="3" id="KW-1185">Reference proteome</keyword>
<dbReference type="EMBL" id="MQWD01000001">
    <property type="protein sequence ID" value="PAP77517.1"/>
    <property type="molecule type" value="Genomic_DNA"/>
</dbReference>
<dbReference type="SUPFAM" id="SSF51735">
    <property type="entry name" value="NAD(P)-binding Rossmann-fold domains"/>
    <property type="match status" value="1"/>
</dbReference>
<comment type="caution">
    <text evidence="2">The sequence shown here is derived from an EMBL/GenBank/DDBJ whole genome shotgun (WGS) entry which is preliminary data.</text>
</comment>
<evidence type="ECO:0000259" key="1">
    <source>
        <dbReference type="SMART" id="SM00881"/>
    </source>
</evidence>
<evidence type="ECO:0000313" key="2">
    <source>
        <dbReference type="EMBL" id="PAP77517.1"/>
    </source>
</evidence>
<feature type="domain" description="CoA-binding" evidence="1">
    <location>
        <begin position="11"/>
        <end position="110"/>
    </location>
</feature>
<evidence type="ECO:0000313" key="3">
    <source>
        <dbReference type="Proteomes" id="UP000216339"/>
    </source>
</evidence>
<dbReference type="PANTHER" id="PTHR33303:SF2">
    <property type="entry name" value="COA-BINDING DOMAIN-CONTAINING PROTEIN"/>
    <property type="match status" value="1"/>
</dbReference>
<proteinExistence type="predicted"/>
<gene>
    <name evidence="2" type="ORF">BSZ37_14250</name>
</gene>
<dbReference type="AlphaFoldDB" id="A0A271J2H5"/>
<dbReference type="InterPro" id="IPR003781">
    <property type="entry name" value="CoA-bd"/>
</dbReference>
<dbReference type="RefSeq" id="WP_095511184.1">
    <property type="nucleotide sequence ID" value="NZ_MQWD01000001.1"/>
</dbReference>
<dbReference type="InterPro" id="IPR036291">
    <property type="entry name" value="NAD(P)-bd_dom_sf"/>
</dbReference>
<dbReference type="OrthoDB" id="9804695at2"/>
<accession>A0A271J2H5</accession>
<reference evidence="2 3" key="1">
    <citation type="submission" date="2016-11" db="EMBL/GenBank/DDBJ databases">
        <title>Study of marine rhodopsin-containing bacteria.</title>
        <authorList>
            <person name="Yoshizawa S."/>
            <person name="Kumagai Y."/>
            <person name="Kogure K."/>
        </authorList>
    </citation>
    <scope>NUCLEOTIDE SEQUENCE [LARGE SCALE GENOMIC DNA]</scope>
    <source>
        <strain evidence="2 3">SAORIC-28</strain>
    </source>
</reference>
<dbReference type="Pfam" id="PF13380">
    <property type="entry name" value="CoA_binding_2"/>
    <property type="match status" value="1"/>
</dbReference>
<dbReference type="Gene3D" id="3.40.50.720">
    <property type="entry name" value="NAD(P)-binding Rossmann-like Domain"/>
    <property type="match status" value="1"/>
</dbReference>
<protein>
    <submittedName>
        <fullName evidence="2">CoA-binding protein</fullName>
    </submittedName>
</protein>
<dbReference type="Proteomes" id="UP000216339">
    <property type="component" value="Unassembled WGS sequence"/>
</dbReference>
<name>A0A271J2H5_9BACT</name>